<evidence type="ECO:0000313" key="7">
    <source>
        <dbReference type="Proteomes" id="UP000030762"/>
    </source>
</evidence>
<name>T0QLI7_SAPDV</name>
<dbReference type="InterPro" id="IPR013083">
    <property type="entry name" value="Znf_RING/FYVE/PHD"/>
</dbReference>
<dbReference type="RefSeq" id="XP_008612076.1">
    <property type="nucleotide sequence ID" value="XM_008613854.1"/>
</dbReference>
<sequence>MQPIAVAGQGDSVPVCNTCFHYHEKLFGKFIEGSKPDRVGRKWPTNKYFARPEDLVRRDKNAPRDKCTLCARSFSVFRHRHTCATCGLVHCSQCTVSGLALYPGAATSVAIPICDTCSCISIIEKSYANCKTLRAELHTLVAAPDFPANTLGLDRDGALFRALSMATNGTLAEHTFAAPDKIVPLRKRSACSHCGSRVSYYMRNHNCVSCGEVFCFLCVLTKVAGTTTPLGPLHAVPQCFTCHAGQCFGENPWLPRIQ</sequence>
<proteinExistence type="predicted"/>
<evidence type="ECO:0000256" key="3">
    <source>
        <dbReference type="ARBA" id="ARBA00022833"/>
    </source>
</evidence>
<dbReference type="InterPro" id="IPR011011">
    <property type="entry name" value="Znf_FYVE_PHD"/>
</dbReference>
<dbReference type="GeneID" id="19948716"/>
<keyword evidence="1" id="KW-0479">Metal-binding</keyword>
<feature type="domain" description="FYVE-type" evidence="5">
    <location>
        <begin position="61"/>
        <end position="117"/>
    </location>
</feature>
<dbReference type="CDD" id="cd00065">
    <property type="entry name" value="FYVE_like_SF"/>
    <property type="match status" value="1"/>
</dbReference>
<gene>
    <name evidence="6" type="ORF">SDRG_07989</name>
</gene>
<evidence type="ECO:0000256" key="1">
    <source>
        <dbReference type="ARBA" id="ARBA00022723"/>
    </source>
</evidence>
<dbReference type="InterPro" id="IPR000306">
    <property type="entry name" value="Znf_FYVE"/>
</dbReference>
<dbReference type="PROSITE" id="PS50178">
    <property type="entry name" value="ZF_FYVE"/>
    <property type="match status" value="2"/>
</dbReference>
<dbReference type="Proteomes" id="UP000030762">
    <property type="component" value="Unassembled WGS sequence"/>
</dbReference>
<organism evidence="6 7">
    <name type="scientific">Saprolegnia diclina (strain VS20)</name>
    <dbReference type="NCBI Taxonomy" id="1156394"/>
    <lineage>
        <taxon>Eukaryota</taxon>
        <taxon>Sar</taxon>
        <taxon>Stramenopiles</taxon>
        <taxon>Oomycota</taxon>
        <taxon>Saprolegniomycetes</taxon>
        <taxon>Saprolegniales</taxon>
        <taxon>Saprolegniaceae</taxon>
        <taxon>Saprolegnia</taxon>
    </lineage>
</organism>
<keyword evidence="3" id="KW-0862">Zinc</keyword>
<keyword evidence="2 4" id="KW-0863">Zinc-finger</keyword>
<accession>T0QLI7</accession>
<protein>
    <recommendedName>
        <fullName evidence="5">FYVE-type domain-containing protein</fullName>
    </recommendedName>
</protein>
<evidence type="ECO:0000256" key="4">
    <source>
        <dbReference type="PROSITE-ProRule" id="PRU00091"/>
    </source>
</evidence>
<dbReference type="Gene3D" id="3.30.40.10">
    <property type="entry name" value="Zinc/RING finger domain, C3HC4 (zinc finger)"/>
    <property type="match status" value="2"/>
</dbReference>
<feature type="domain" description="FYVE-type" evidence="5">
    <location>
        <begin position="185"/>
        <end position="247"/>
    </location>
</feature>
<dbReference type="STRING" id="1156394.T0QLI7"/>
<dbReference type="SMART" id="SM00064">
    <property type="entry name" value="FYVE"/>
    <property type="match status" value="1"/>
</dbReference>
<dbReference type="EMBL" id="JH767154">
    <property type="protein sequence ID" value="EQC34670.1"/>
    <property type="molecule type" value="Genomic_DNA"/>
</dbReference>
<dbReference type="InParanoid" id="T0QLI7"/>
<keyword evidence="7" id="KW-1185">Reference proteome</keyword>
<dbReference type="AlphaFoldDB" id="T0QLI7"/>
<dbReference type="GO" id="GO:0008270">
    <property type="term" value="F:zinc ion binding"/>
    <property type="evidence" value="ECO:0007669"/>
    <property type="project" value="UniProtKB-KW"/>
</dbReference>
<dbReference type="InterPro" id="IPR017455">
    <property type="entry name" value="Znf_FYVE-rel"/>
</dbReference>
<dbReference type="SUPFAM" id="SSF57903">
    <property type="entry name" value="FYVE/PHD zinc finger"/>
    <property type="match status" value="2"/>
</dbReference>
<evidence type="ECO:0000313" key="6">
    <source>
        <dbReference type="EMBL" id="EQC34670.1"/>
    </source>
</evidence>
<reference evidence="6 7" key="1">
    <citation type="submission" date="2012-04" db="EMBL/GenBank/DDBJ databases">
        <title>The Genome Sequence of Saprolegnia declina VS20.</title>
        <authorList>
            <consortium name="The Broad Institute Genome Sequencing Platform"/>
            <person name="Russ C."/>
            <person name="Nusbaum C."/>
            <person name="Tyler B."/>
            <person name="van West P."/>
            <person name="Dieguez-Uribeondo J."/>
            <person name="de Bruijn I."/>
            <person name="Tripathy S."/>
            <person name="Jiang R."/>
            <person name="Young S.K."/>
            <person name="Zeng Q."/>
            <person name="Gargeya S."/>
            <person name="Fitzgerald M."/>
            <person name="Haas B."/>
            <person name="Abouelleil A."/>
            <person name="Alvarado L."/>
            <person name="Arachchi H.M."/>
            <person name="Berlin A."/>
            <person name="Chapman S.B."/>
            <person name="Goldberg J."/>
            <person name="Griggs A."/>
            <person name="Gujja S."/>
            <person name="Hansen M."/>
            <person name="Howarth C."/>
            <person name="Imamovic A."/>
            <person name="Larimer J."/>
            <person name="McCowen C."/>
            <person name="Montmayeur A."/>
            <person name="Murphy C."/>
            <person name="Neiman D."/>
            <person name="Pearson M."/>
            <person name="Priest M."/>
            <person name="Roberts A."/>
            <person name="Saif S."/>
            <person name="Shea T."/>
            <person name="Sisk P."/>
            <person name="Sykes S."/>
            <person name="Wortman J."/>
            <person name="Nusbaum C."/>
            <person name="Birren B."/>
        </authorList>
    </citation>
    <scope>NUCLEOTIDE SEQUENCE [LARGE SCALE GENOMIC DNA]</scope>
    <source>
        <strain evidence="6 7">VS20</strain>
    </source>
</reference>
<evidence type="ECO:0000256" key="2">
    <source>
        <dbReference type="ARBA" id="ARBA00022771"/>
    </source>
</evidence>
<dbReference type="VEuPathDB" id="FungiDB:SDRG_07989"/>
<dbReference type="Pfam" id="PF01363">
    <property type="entry name" value="FYVE"/>
    <property type="match status" value="1"/>
</dbReference>
<evidence type="ECO:0000259" key="5">
    <source>
        <dbReference type="PROSITE" id="PS50178"/>
    </source>
</evidence>